<feature type="compositionally biased region" description="Polar residues" evidence="6">
    <location>
        <begin position="99"/>
        <end position="109"/>
    </location>
</feature>
<dbReference type="GO" id="GO:0032502">
    <property type="term" value="P:developmental process"/>
    <property type="evidence" value="ECO:0007669"/>
    <property type="project" value="TreeGrafter"/>
</dbReference>
<keyword evidence="2" id="KW-0805">Transcription regulation</keyword>
<dbReference type="OMA" id="GEMPHEY"/>
<organism evidence="8 9">
    <name type="scientific">Acanthaster planci</name>
    <name type="common">Crown-of-thorns starfish</name>
    <dbReference type="NCBI Taxonomy" id="133434"/>
    <lineage>
        <taxon>Eukaryota</taxon>
        <taxon>Metazoa</taxon>
        <taxon>Echinodermata</taxon>
        <taxon>Eleutherozoa</taxon>
        <taxon>Asterozoa</taxon>
        <taxon>Asteroidea</taxon>
        <taxon>Valvatacea</taxon>
        <taxon>Valvatida</taxon>
        <taxon>Acanthasteridae</taxon>
        <taxon>Acanthaster</taxon>
    </lineage>
</organism>
<dbReference type="Gene3D" id="4.10.280.10">
    <property type="entry name" value="Helix-loop-helix DNA-binding domain"/>
    <property type="match status" value="1"/>
</dbReference>
<gene>
    <name evidence="9" type="primary">LOC110983746</name>
</gene>
<sequence>MVDTMSMLSEYPPVPVSLQRTQDEHLYRPHNGHGRCPSIPEHDKGYYHHGLLLSPAVAATGEMPHEYTSPVHHHSFSPCSQACQDQTTTTATITNNCSSPNTDCQSAPGNSCDERSSPPGPRRFGKRRCPTNSNRKERRRTLSINSAFADLRECIPNVPADTKLSKIKTLRLATSYIAYLSEVLAKDDGIGPVDTASFKAELLKIEDRERRKKAVEREMTDTAHVVETRRSRGRTGWPQHVWALELQR</sequence>
<dbReference type="KEGG" id="aplc:110983746"/>
<dbReference type="Proteomes" id="UP000694845">
    <property type="component" value="Unplaced"/>
</dbReference>
<reference evidence="9" key="1">
    <citation type="submission" date="2025-08" db="UniProtKB">
        <authorList>
            <consortium name="RefSeq"/>
        </authorList>
    </citation>
    <scope>IDENTIFICATION</scope>
</reference>
<comment type="subcellular location">
    <subcellularLocation>
        <location evidence="1">Nucleus</location>
    </subcellularLocation>
</comment>
<evidence type="ECO:0000256" key="4">
    <source>
        <dbReference type="ARBA" id="ARBA00023163"/>
    </source>
</evidence>
<keyword evidence="5" id="KW-0539">Nucleus</keyword>
<proteinExistence type="predicted"/>
<evidence type="ECO:0000256" key="2">
    <source>
        <dbReference type="ARBA" id="ARBA00023015"/>
    </source>
</evidence>
<dbReference type="GO" id="GO:0000977">
    <property type="term" value="F:RNA polymerase II transcription regulatory region sequence-specific DNA binding"/>
    <property type="evidence" value="ECO:0007669"/>
    <property type="project" value="TreeGrafter"/>
</dbReference>
<evidence type="ECO:0000256" key="1">
    <source>
        <dbReference type="ARBA" id="ARBA00004123"/>
    </source>
</evidence>
<dbReference type="InterPro" id="IPR050283">
    <property type="entry name" value="E-box_TF_Regulators"/>
</dbReference>
<dbReference type="GO" id="GO:0005634">
    <property type="term" value="C:nucleus"/>
    <property type="evidence" value="ECO:0007669"/>
    <property type="project" value="UniProtKB-SubCell"/>
</dbReference>
<evidence type="ECO:0000313" key="9">
    <source>
        <dbReference type="RefSeq" id="XP_022098957.1"/>
    </source>
</evidence>
<accession>A0A8B7Z1W0</accession>
<dbReference type="FunFam" id="4.10.280.10:FF:000010">
    <property type="entry name" value="Scleraxis bHLH transcription factor"/>
    <property type="match status" value="1"/>
</dbReference>
<dbReference type="PROSITE" id="PS50888">
    <property type="entry name" value="BHLH"/>
    <property type="match status" value="1"/>
</dbReference>
<dbReference type="GO" id="GO:0046983">
    <property type="term" value="F:protein dimerization activity"/>
    <property type="evidence" value="ECO:0007669"/>
    <property type="project" value="InterPro"/>
</dbReference>
<dbReference type="SUPFAM" id="SSF47459">
    <property type="entry name" value="HLH, helix-loop-helix DNA-binding domain"/>
    <property type="match status" value="1"/>
</dbReference>
<evidence type="ECO:0000313" key="8">
    <source>
        <dbReference type="Proteomes" id="UP000694845"/>
    </source>
</evidence>
<keyword evidence="4" id="KW-0804">Transcription</keyword>
<feature type="region of interest" description="Disordered" evidence="6">
    <location>
        <begin position="99"/>
        <end position="140"/>
    </location>
</feature>
<evidence type="ECO:0000256" key="6">
    <source>
        <dbReference type="SAM" id="MobiDB-lite"/>
    </source>
</evidence>
<keyword evidence="8" id="KW-1185">Reference proteome</keyword>
<dbReference type="AlphaFoldDB" id="A0A8B7Z1W0"/>
<dbReference type="GeneID" id="110983746"/>
<dbReference type="Pfam" id="PF00010">
    <property type="entry name" value="HLH"/>
    <property type="match status" value="1"/>
</dbReference>
<evidence type="ECO:0000256" key="3">
    <source>
        <dbReference type="ARBA" id="ARBA00023125"/>
    </source>
</evidence>
<dbReference type="PANTHER" id="PTHR23349">
    <property type="entry name" value="BASIC HELIX-LOOP-HELIX TRANSCRIPTION FACTOR, TWIST"/>
    <property type="match status" value="1"/>
</dbReference>
<keyword evidence="3" id="KW-0238">DNA-binding</keyword>
<protein>
    <submittedName>
        <fullName evidence="9">Heart- and neural crest derivatives-expressed protein 2-like</fullName>
    </submittedName>
</protein>
<dbReference type="PANTHER" id="PTHR23349:SF68">
    <property type="entry name" value="FI14601P"/>
    <property type="match status" value="1"/>
</dbReference>
<dbReference type="InterPro" id="IPR011598">
    <property type="entry name" value="bHLH_dom"/>
</dbReference>
<evidence type="ECO:0000256" key="5">
    <source>
        <dbReference type="ARBA" id="ARBA00023242"/>
    </source>
</evidence>
<evidence type="ECO:0000259" key="7">
    <source>
        <dbReference type="PROSITE" id="PS50888"/>
    </source>
</evidence>
<dbReference type="RefSeq" id="XP_022098957.1">
    <property type="nucleotide sequence ID" value="XM_022243265.1"/>
</dbReference>
<dbReference type="SMART" id="SM00353">
    <property type="entry name" value="HLH"/>
    <property type="match status" value="1"/>
</dbReference>
<dbReference type="CDD" id="cd11466">
    <property type="entry name" value="bHLH_TS_HAND"/>
    <property type="match status" value="1"/>
</dbReference>
<feature type="domain" description="BHLH" evidence="7">
    <location>
        <begin position="128"/>
        <end position="180"/>
    </location>
</feature>
<dbReference type="OrthoDB" id="10055449at2759"/>
<dbReference type="GO" id="GO:0000981">
    <property type="term" value="F:DNA-binding transcription factor activity, RNA polymerase II-specific"/>
    <property type="evidence" value="ECO:0007669"/>
    <property type="project" value="TreeGrafter"/>
</dbReference>
<dbReference type="InterPro" id="IPR036638">
    <property type="entry name" value="HLH_DNA-bd_sf"/>
</dbReference>
<name>A0A8B7Z1W0_ACAPL</name>